<dbReference type="InterPro" id="IPR036390">
    <property type="entry name" value="WH_DNA-bd_sf"/>
</dbReference>
<dbReference type="Pfam" id="PF13730">
    <property type="entry name" value="HTH_36"/>
    <property type="match status" value="1"/>
</dbReference>
<evidence type="ECO:0000313" key="1">
    <source>
        <dbReference type="EMBL" id="MCG9971170.1"/>
    </source>
</evidence>
<dbReference type="AlphaFoldDB" id="A0A9X1UW37"/>
<dbReference type="RefSeq" id="WP_240097195.1">
    <property type="nucleotide sequence ID" value="NZ_JAJSON010000015.1"/>
</dbReference>
<proteinExistence type="predicted"/>
<dbReference type="InterPro" id="IPR036388">
    <property type="entry name" value="WH-like_DNA-bd_sf"/>
</dbReference>
<accession>A0A9X1UW37</accession>
<reference evidence="1" key="1">
    <citation type="submission" date="2021-12" db="EMBL/GenBank/DDBJ databases">
        <title>Description of Gramella crocea sp. nov., a new bacterium isolated from activated sludge.</title>
        <authorList>
            <person name="Zhang X."/>
        </authorList>
    </citation>
    <scope>NUCLEOTIDE SEQUENCE</scope>
    <source>
        <strain evidence="1">YB25</strain>
    </source>
</reference>
<organism evidence="1 2">
    <name type="scientific">Christiangramia crocea</name>
    <dbReference type="NCBI Taxonomy" id="2904124"/>
    <lineage>
        <taxon>Bacteria</taxon>
        <taxon>Pseudomonadati</taxon>
        <taxon>Bacteroidota</taxon>
        <taxon>Flavobacteriia</taxon>
        <taxon>Flavobacteriales</taxon>
        <taxon>Flavobacteriaceae</taxon>
        <taxon>Christiangramia</taxon>
    </lineage>
</organism>
<protein>
    <submittedName>
        <fullName evidence="1">Helix-turn-helix domain-containing protein</fullName>
    </submittedName>
</protein>
<keyword evidence="2" id="KW-1185">Reference proteome</keyword>
<dbReference type="SUPFAM" id="SSF46785">
    <property type="entry name" value="Winged helix' DNA-binding domain"/>
    <property type="match status" value="1"/>
</dbReference>
<sequence length="223" mass="26401">MEKDKMDFTGIWVPVEVLELKCVSGNELLLLSYIIGLSNNNRGCYATNKHLAERLGLSRGRISEMISSLFNKGLITYKIYKSEGNKRSIFPNLETLSEKSVNPIKINGYTYMGKNVNPLTEKAKHNNKVYNKEEIKEERGISHIEYLNTYCSKDIQNWKKENEHKLFNKLEFYEAFNNDMILESTKMNEKLFFRFKKYARNWIIRQKPSDRPEPRPPWLRKFE</sequence>
<dbReference type="Proteomes" id="UP001139344">
    <property type="component" value="Unassembled WGS sequence"/>
</dbReference>
<name>A0A9X1UW37_9FLAO</name>
<evidence type="ECO:0000313" key="2">
    <source>
        <dbReference type="Proteomes" id="UP001139344"/>
    </source>
</evidence>
<comment type="caution">
    <text evidence="1">The sequence shown here is derived from an EMBL/GenBank/DDBJ whole genome shotgun (WGS) entry which is preliminary data.</text>
</comment>
<dbReference type="Gene3D" id="1.10.10.10">
    <property type="entry name" value="Winged helix-like DNA-binding domain superfamily/Winged helix DNA-binding domain"/>
    <property type="match status" value="1"/>
</dbReference>
<dbReference type="EMBL" id="JAJSON010000015">
    <property type="protein sequence ID" value="MCG9971170.1"/>
    <property type="molecule type" value="Genomic_DNA"/>
</dbReference>
<gene>
    <name evidence="1" type="ORF">LU635_05925</name>
</gene>